<gene>
    <name evidence="1" type="ORF">JETT_1706</name>
</gene>
<comment type="caution">
    <text evidence="1">The sequence shown here is derived from an EMBL/GenBank/DDBJ whole genome shotgun (WGS) entry which is preliminary data.</text>
</comment>
<reference evidence="1 2" key="1">
    <citation type="submission" date="2019-04" db="EMBL/GenBank/DDBJ databases">
        <title>Genome of a novel bacterium Candidatus Jettenia ecosi reconstructed from metagenome of an anammox bioreactor.</title>
        <authorList>
            <person name="Mardanov A.V."/>
            <person name="Beletsky A.V."/>
            <person name="Ravin N.V."/>
            <person name="Botchkova E.A."/>
            <person name="Litti Y.V."/>
            <person name="Nozhevnikova A.N."/>
        </authorList>
    </citation>
    <scope>NUCLEOTIDE SEQUENCE [LARGE SCALE GENOMIC DNA]</scope>
    <source>
        <strain evidence="1">J2</strain>
    </source>
</reference>
<dbReference type="Proteomes" id="UP000319783">
    <property type="component" value="Unassembled WGS sequence"/>
</dbReference>
<dbReference type="EMBL" id="SULG01000030">
    <property type="protein sequence ID" value="TLD41997.1"/>
    <property type="molecule type" value="Genomic_DNA"/>
</dbReference>
<evidence type="ECO:0000313" key="1">
    <source>
        <dbReference type="EMBL" id="TLD41997.1"/>
    </source>
</evidence>
<proteinExistence type="predicted"/>
<organism evidence="1 2">
    <name type="scientific">Candidatus Jettenia ecosi</name>
    <dbReference type="NCBI Taxonomy" id="2494326"/>
    <lineage>
        <taxon>Bacteria</taxon>
        <taxon>Pseudomonadati</taxon>
        <taxon>Planctomycetota</taxon>
        <taxon>Candidatus Brocadiia</taxon>
        <taxon>Candidatus Brocadiales</taxon>
        <taxon>Candidatus Brocadiaceae</taxon>
        <taxon>Candidatus Jettenia</taxon>
    </lineage>
</organism>
<evidence type="ECO:0000313" key="2">
    <source>
        <dbReference type="Proteomes" id="UP000319783"/>
    </source>
</evidence>
<protein>
    <submittedName>
        <fullName evidence="1">Uncharacterized protein</fullName>
    </submittedName>
</protein>
<name>A0A533QBA3_9BACT</name>
<sequence>MKGQKAICRKLSQPQEQSQKLSKALQITSSGVFPDIPACFLLFPCLICHSHPPFVIPECLYRKSSAFPVSFLYWIPDKLVLMKMGNGEWESSPVSFAIFFRC</sequence>
<dbReference type="AlphaFoldDB" id="A0A533QBA3"/>
<accession>A0A533QBA3</accession>